<evidence type="ECO:0000256" key="6">
    <source>
        <dbReference type="ARBA" id="ARBA00023136"/>
    </source>
</evidence>
<dbReference type="EMBL" id="JAWCUD010000024">
    <property type="protein sequence ID" value="MDU0206361.1"/>
    <property type="molecule type" value="Genomic_DNA"/>
</dbReference>
<evidence type="ECO:0000256" key="5">
    <source>
        <dbReference type="ARBA" id="ARBA00022989"/>
    </source>
</evidence>
<keyword evidence="3" id="KW-1003">Cell membrane</keyword>
<dbReference type="InterPro" id="IPR051311">
    <property type="entry name" value="DedA_domain"/>
</dbReference>
<name>A0ABU3RPY1_9BACL</name>
<dbReference type="RefSeq" id="WP_315956158.1">
    <property type="nucleotide sequence ID" value="NZ_JAWCUD010000024.1"/>
</dbReference>
<evidence type="ECO:0000313" key="9">
    <source>
        <dbReference type="Proteomes" id="UP001260980"/>
    </source>
</evidence>
<keyword evidence="9" id="KW-1185">Reference proteome</keyword>
<evidence type="ECO:0000256" key="3">
    <source>
        <dbReference type="ARBA" id="ARBA00022475"/>
    </source>
</evidence>
<accession>A0ABU3RPY1</accession>
<protein>
    <submittedName>
        <fullName evidence="8">VTT domain-containing protein</fullName>
    </submittedName>
</protein>
<evidence type="ECO:0000256" key="4">
    <source>
        <dbReference type="ARBA" id="ARBA00022692"/>
    </source>
</evidence>
<dbReference type="InterPro" id="IPR032816">
    <property type="entry name" value="VTT_dom"/>
</dbReference>
<dbReference type="Proteomes" id="UP001260980">
    <property type="component" value="Unassembled WGS sequence"/>
</dbReference>
<feature type="domain" description="VTT" evidence="7">
    <location>
        <begin position="7"/>
        <end position="58"/>
    </location>
</feature>
<gene>
    <name evidence="8" type="ORF">RQP52_35415</name>
</gene>
<dbReference type="PANTHER" id="PTHR42709:SF6">
    <property type="entry name" value="UNDECAPRENYL PHOSPHATE TRANSPORTER A"/>
    <property type="match status" value="1"/>
</dbReference>
<evidence type="ECO:0000313" key="8">
    <source>
        <dbReference type="EMBL" id="MDU0206361.1"/>
    </source>
</evidence>
<organism evidence="8 9">
    <name type="scientific">Paenibacillus violae</name>
    <dbReference type="NCBI Taxonomy" id="3077234"/>
    <lineage>
        <taxon>Bacteria</taxon>
        <taxon>Bacillati</taxon>
        <taxon>Bacillota</taxon>
        <taxon>Bacilli</taxon>
        <taxon>Bacillales</taxon>
        <taxon>Paenibacillaceae</taxon>
        <taxon>Paenibacillus</taxon>
    </lineage>
</organism>
<comment type="caution">
    <text evidence="8">The sequence shown here is derived from an EMBL/GenBank/DDBJ whole genome shotgun (WGS) entry which is preliminary data.</text>
</comment>
<keyword evidence="5" id="KW-1133">Transmembrane helix</keyword>
<comment type="similarity">
    <text evidence="2">Belongs to the DedA family.</text>
</comment>
<dbReference type="PANTHER" id="PTHR42709">
    <property type="entry name" value="ALKALINE PHOSPHATASE LIKE PROTEIN"/>
    <property type="match status" value="1"/>
</dbReference>
<sequence length="58" mass="7005">MKYGKYLWIKPEHMDKAERWFGRYGEWAAFFGRNFPLIRTFISLPAGIAKMNFTRFVL</sequence>
<evidence type="ECO:0000259" key="7">
    <source>
        <dbReference type="Pfam" id="PF09335"/>
    </source>
</evidence>
<dbReference type="Pfam" id="PF09335">
    <property type="entry name" value="VTT_dom"/>
    <property type="match status" value="1"/>
</dbReference>
<comment type="subcellular location">
    <subcellularLocation>
        <location evidence="1">Cell membrane</location>
        <topology evidence="1">Multi-pass membrane protein</topology>
    </subcellularLocation>
</comment>
<keyword evidence="6" id="KW-0472">Membrane</keyword>
<evidence type="ECO:0000256" key="2">
    <source>
        <dbReference type="ARBA" id="ARBA00010792"/>
    </source>
</evidence>
<reference evidence="8 9" key="1">
    <citation type="submission" date="2023-10" db="EMBL/GenBank/DDBJ databases">
        <title>Paenibacillus strain PFR10 Genome sequencing and assembly.</title>
        <authorList>
            <person name="Kim I."/>
        </authorList>
    </citation>
    <scope>NUCLEOTIDE SEQUENCE [LARGE SCALE GENOMIC DNA]</scope>
    <source>
        <strain evidence="8 9">PFR10</strain>
    </source>
</reference>
<evidence type="ECO:0000256" key="1">
    <source>
        <dbReference type="ARBA" id="ARBA00004651"/>
    </source>
</evidence>
<proteinExistence type="inferred from homology"/>
<keyword evidence="4" id="KW-0812">Transmembrane</keyword>